<dbReference type="AlphaFoldDB" id="A0ABC9BKT6"/>
<evidence type="ECO:0000313" key="2">
    <source>
        <dbReference type="Proteomes" id="UP001497457"/>
    </source>
</evidence>
<accession>A0ABC9BKT6</accession>
<dbReference type="Proteomes" id="UP001497457">
    <property type="component" value="Chromosome 26rd"/>
</dbReference>
<protein>
    <submittedName>
        <fullName evidence="1">Uncharacterized protein</fullName>
    </submittedName>
</protein>
<sequence length="100" mass="11290">MIFQPLGLLNLAPDPSVIRFTGWWRKTVAAAPKEVRKGINSLIILVAWELWKHRNSCVFDNQRPNIQDVLWSVNTEGSIWCMAGACKLQELLSRSLTLGA</sequence>
<reference evidence="1" key="1">
    <citation type="submission" date="2024-10" db="EMBL/GenBank/DDBJ databases">
        <authorList>
            <person name="Ryan C."/>
        </authorList>
    </citation>
    <scope>NUCLEOTIDE SEQUENCE [LARGE SCALE GENOMIC DNA]</scope>
</reference>
<name>A0ABC9BKT6_9POAL</name>
<evidence type="ECO:0000313" key="1">
    <source>
        <dbReference type="EMBL" id="CAL5002947.1"/>
    </source>
</evidence>
<gene>
    <name evidence="1" type="ORF">URODEC1_LOCUS66173</name>
</gene>
<organism evidence="1 2">
    <name type="scientific">Urochloa decumbens</name>
    <dbReference type="NCBI Taxonomy" id="240449"/>
    <lineage>
        <taxon>Eukaryota</taxon>
        <taxon>Viridiplantae</taxon>
        <taxon>Streptophyta</taxon>
        <taxon>Embryophyta</taxon>
        <taxon>Tracheophyta</taxon>
        <taxon>Spermatophyta</taxon>
        <taxon>Magnoliopsida</taxon>
        <taxon>Liliopsida</taxon>
        <taxon>Poales</taxon>
        <taxon>Poaceae</taxon>
        <taxon>PACMAD clade</taxon>
        <taxon>Panicoideae</taxon>
        <taxon>Panicodae</taxon>
        <taxon>Paniceae</taxon>
        <taxon>Melinidinae</taxon>
        <taxon>Urochloa</taxon>
    </lineage>
</organism>
<dbReference type="EMBL" id="OZ075136">
    <property type="protein sequence ID" value="CAL5002947.1"/>
    <property type="molecule type" value="Genomic_DNA"/>
</dbReference>
<proteinExistence type="predicted"/>
<keyword evidence="2" id="KW-1185">Reference proteome</keyword>